<reference evidence="2" key="1">
    <citation type="submission" date="2018-05" db="EMBL/GenBank/DDBJ databases">
        <authorList>
            <person name="Lanie J.A."/>
            <person name="Ng W.-L."/>
            <person name="Kazmierczak K.M."/>
            <person name="Andrzejewski T.M."/>
            <person name="Davidsen T.M."/>
            <person name="Wayne K.J."/>
            <person name="Tettelin H."/>
            <person name="Glass J.I."/>
            <person name="Rusch D."/>
            <person name="Podicherti R."/>
            <person name="Tsui H.-C.T."/>
            <person name="Winkler M.E."/>
        </authorList>
    </citation>
    <scope>NUCLEOTIDE SEQUENCE</scope>
</reference>
<organism evidence="2">
    <name type="scientific">marine metagenome</name>
    <dbReference type="NCBI Taxonomy" id="408172"/>
    <lineage>
        <taxon>unclassified sequences</taxon>
        <taxon>metagenomes</taxon>
        <taxon>ecological metagenomes</taxon>
    </lineage>
</organism>
<name>A0A381VFZ8_9ZZZZ</name>
<dbReference type="AlphaFoldDB" id="A0A381VFZ8"/>
<dbReference type="PANTHER" id="PTHR14119:SF3">
    <property type="entry name" value="ISOCHORISMATASE DOMAIN-CONTAINING PROTEIN 2"/>
    <property type="match status" value="1"/>
</dbReference>
<dbReference type="EMBL" id="UINC01008605">
    <property type="protein sequence ID" value="SVA38698.1"/>
    <property type="molecule type" value="Genomic_DNA"/>
</dbReference>
<dbReference type="InterPro" id="IPR050993">
    <property type="entry name" value="Isochorismatase_domain"/>
</dbReference>
<dbReference type="InterPro" id="IPR000868">
    <property type="entry name" value="Isochorismatase-like_dom"/>
</dbReference>
<evidence type="ECO:0000313" key="2">
    <source>
        <dbReference type="EMBL" id="SVA38698.1"/>
    </source>
</evidence>
<dbReference type="Pfam" id="PF00857">
    <property type="entry name" value="Isochorismatase"/>
    <property type="match status" value="1"/>
</dbReference>
<sequence length="170" mass="19102">VIDVQEKLFPVINEKETFLENLKILIKGFQLFDLPIILTEQVPEKLGSTVEPIKSLLPDTKPIIKSSFSCAADAGFSLKANYMTDCDGVVLAGIETHVCIYQTERDLIHRGEHVEIVTDAVASRNFNNHQIALDRIRNNGGFLTTVEMLLFSLQEKAEGETFRELIKLVK</sequence>
<evidence type="ECO:0000259" key="1">
    <source>
        <dbReference type="Pfam" id="PF00857"/>
    </source>
</evidence>
<dbReference type="SUPFAM" id="SSF52499">
    <property type="entry name" value="Isochorismatase-like hydrolases"/>
    <property type="match status" value="1"/>
</dbReference>
<accession>A0A381VFZ8</accession>
<dbReference type="InterPro" id="IPR036380">
    <property type="entry name" value="Isochorismatase-like_sf"/>
</dbReference>
<protein>
    <recommendedName>
        <fullName evidence="1">Isochorismatase-like domain-containing protein</fullName>
    </recommendedName>
</protein>
<feature type="domain" description="Isochorismatase-like" evidence="1">
    <location>
        <begin position="1"/>
        <end position="147"/>
    </location>
</feature>
<dbReference type="PANTHER" id="PTHR14119">
    <property type="entry name" value="HYDROLASE"/>
    <property type="match status" value="1"/>
</dbReference>
<proteinExistence type="predicted"/>
<dbReference type="Gene3D" id="3.40.50.850">
    <property type="entry name" value="Isochorismatase-like"/>
    <property type="match status" value="1"/>
</dbReference>
<gene>
    <name evidence="2" type="ORF">METZ01_LOCUS91552</name>
</gene>
<feature type="non-terminal residue" evidence="2">
    <location>
        <position position="1"/>
    </location>
</feature>